<dbReference type="RefSeq" id="WP_153411032.1">
    <property type="nucleotide sequence ID" value="NZ_WEGK01000006.1"/>
</dbReference>
<proteinExistence type="predicted"/>
<protein>
    <submittedName>
        <fullName evidence="1">Uncharacterized protein</fullName>
    </submittedName>
</protein>
<dbReference type="Proteomes" id="UP000438448">
    <property type="component" value="Unassembled WGS sequence"/>
</dbReference>
<sequence>MEAIDHSSVQSIQNLWRNDELVDIVVRARLRVVVALGICVRLPDSSGSLSQSHPTIQKPNLLNVQPHLQSEFHSVRFRWLIHTRITIDDPSLHCHEVFLAPGGQTEE</sequence>
<name>A0A7K0D3N7_9NOCA</name>
<accession>A0A7K0D3N7</accession>
<evidence type="ECO:0000313" key="1">
    <source>
        <dbReference type="EMBL" id="MQY20287.1"/>
    </source>
</evidence>
<reference evidence="1 2" key="1">
    <citation type="submission" date="2019-10" db="EMBL/GenBank/DDBJ databases">
        <title>Nocardia macrotermitis sp. nov. and Nocardia aurantia sp. nov., isolated from the gut of fungus growing-termite Macrotermes natalensis.</title>
        <authorList>
            <person name="Benndorf R."/>
            <person name="Schwitalla J."/>
            <person name="Martin K."/>
            <person name="De Beer W."/>
            <person name="Kaster A.-K."/>
            <person name="Vollmers J."/>
            <person name="Poulsen M."/>
            <person name="Beemelmanns C."/>
        </authorList>
    </citation>
    <scope>NUCLEOTIDE SEQUENCE [LARGE SCALE GENOMIC DNA]</scope>
    <source>
        <strain evidence="1 2">RB20</strain>
    </source>
</reference>
<evidence type="ECO:0000313" key="2">
    <source>
        <dbReference type="Proteomes" id="UP000438448"/>
    </source>
</evidence>
<dbReference type="AlphaFoldDB" id="A0A7K0D3N7"/>
<comment type="caution">
    <text evidence="1">The sequence shown here is derived from an EMBL/GenBank/DDBJ whole genome shotgun (WGS) entry which is preliminary data.</text>
</comment>
<keyword evidence="2" id="KW-1185">Reference proteome</keyword>
<gene>
    <name evidence="1" type="ORF">NRB20_33880</name>
</gene>
<dbReference type="EMBL" id="WEGK01000006">
    <property type="protein sequence ID" value="MQY20287.1"/>
    <property type="molecule type" value="Genomic_DNA"/>
</dbReference>
<organism evidence="1 2">
    <name type="scientific">Nocardia macrotermitis</name>
    <dbReference type="NCBI Taxonomy" id="2585198"/>
    <lineage>
        <taxon>Bacteria</taxon>
        <taxon>Bacillati</taxon>
        <taxon>Actinomycetota</taxon>
        <taxon>Actinomycetes</taxon>
        <taxon>Mycobacteriales</taxon>
        <taxon>Nocardiaceae</taxon>
        <taxon>Nocardia</taxon>
    </lineage>
</organism>